<feature type="region of interest" description="Disordered" evidence="2">
    <location>
        <begin position="98"/>
        <end position="153"/>
    </location>
</feature>
<dbReference type="PANTHER" id="PTHR37423:SF2">
    <property type="entry name" value="MEMBRANE-BOUND LYTIC MUREIN TRANSGLYCOSYLASE C"/>
    <property type="match status" value="1"/>
</dbReference>
<feature type="domain" description="Transglycosylase SLT" evidence="3">
    <location>
        <begin position="170"/>
        <end position="280"/>
    </location>
</feature>
<comment type="caution">
    <text evidence="4">The sequence shown here is derived from an EMBL/GenBank/DDBJ whole genome shotgun (WGS) entry which is preliminary data.</text>
</comment>
<accession>A0ABV4E4W5</accession>
<protein>
    <submittedName>
        <fullName evidence="4">Lytic transglycosylase domain-containing protein</fullName>
    </submittedName>
</protein>
<dbReference type="Pfam" id="PF01464">
    <property type="entry name" value="SLT"/>
    <property type="match status" value="1"/>
</dbReference>
<proteinExistence type="inferred from homology"/>
<dbReference type="PANTHER" id="PTHR37423">
    <property type="entry name" value="SOLUBLE LYTIC MUREIN TRANSGLYCOSYLASE-RELATED"/>
    <property type="match status" value="1"/>
</dbReference>
<reference evidence="4 5" key="1">
    <citation type="submission" date="2024-07" db="EMBL/GenBank/DDBJ databases">
        <authorList>
            <person name="Hebao G."/>
        </authorList>
    </citation>
    <scope>NUCLEOTIDE SEQUENCE [LARGE SCALE GENOMIC DNA]</scope>
    <source>
        <strain evidence="4 5">ACCC 02193</strain>
    </source>
</reference>
<dbReference type="InterPro" id="IPR023346">
    <property type="entry name" value="Lysozyme-like_dom_sf"/>
</dbReference>
<feature type="region of interest" description="Disordered" evidence="2">
    <location>
        <begin position="49"/>
        <end position="70"/>
    </location>
</feature>
<dbReference type="InterPro" id="IPR008258">
    <property type="entry name" value="Transglycosylase_SLT_dom_1"/>
</dbReference>
<name>A0ABV4E4W5_9GAMM</name>
<dbReference type="EMBL" id="JBGFFX010000002">
    <property type="protein sequence ID" value="MEY8769960.1"/>
    <property type="molecule type" value="Genomic_DNA"/>
</dbReference>
<gene>
    <name evidence="4" type="ORF">AB6T85_05885</name>
</gene>
<evidence type="ECO:0000259" key="3">
    <source>
        <dbReference type="Pfam" id="PF01464"/>
    </source>
</evidence>
<feature type="compositionally biased region" description="Polar residues" evidence="2">
    <location>
        <begin position="98"/>
        <end position="129"/>
    </location>
</feature>
<dbReference type="Gene3D" id="1.10.530.10">
    <property type="match status" value="1"/>
</dbReference>
<evidence type="ECO:0000256" key="2">
    <source>
        <dbReference type="SAM" id="MobiDB-lite"/>
    </source>
</evidence>
<comment type="similarity">
    <text evidence="1">Belongs to the transglycosylase Slt family.</text>
</comment>
<evidence type="ECO:0000313" key="4">
    <source>
        <dbReference type="EMBL" id="MEY8769960.1"/>
    </source>
</evidence>
<organism evidence="4 5">
    <name type="scientific">Erwinia aeris</name>
    <dbReference type="NCBI Taxonomy" id="3239803"/>
    <lineage>
        <taxon>Bacteria</taxon>
        <taxon>Pseudomonadati</taxon>
        <taxon>Pseudomonadota</taxon>
        <taxon>Gammaproteobacteria</taxon>
        <taxon>Enterobacterales</taxon>
        <taxon>Erwiniaceae</taxon>
        <taxon>Erwinia</taxon>
    </lineage>
</organism>
<dbReference type="Proteomes" id="UP001565243">
    <property type="component" value="Unassembled WGS sequence"/>
</dbReference>
<evidence type="ECO:0000256" key="1">
    <source>
        <dbReference type="ARBA" id="ARBA00007734"/>
    </source>
</evidence>
<keyword evidence="5" id="KW-1185">Reference proteome</keyword>
<feature type="compositionally biased region" description="Low complexity" evidence="2">
    <location>
        <begin position="133"/>
        <end position="153"/>
    </location>
</feature>
<dbReference type="CDD" id="cd00254">
    <property type="entry name" value="LT-like"/>
    <property type="match status" value="1"/>
</dbReference>
<dbReference type="RefSeq" id="WP_301252579.1">
    <property type="nucleotide sequence ID" value="NZ_JBGFFX010000002.1"/>
</dbReference>
<sequence length="314" mass="31840">MMTPISSANALPPTIPGLDSLLSPGEDLLSPLNEKHQASINFAQSGSQGTSLESLLDNNGNDTQQNSDLSQQVSQLISEIMKAVLPLIQQLLQGQQASSGENGATGSGSTTAPVTFKNSGNPAENSGAQTAVPALSAAQTSATSGSSPALSLGSSDLHLPDSLKPFEADIQDAAQATGVPANVLAAQIWQESRGNLGAATVNGGNGLQDAGLMQVNSNTFADLQSKNPDLLGANASPDNAHDNIMAGALYMKEQLGAFDGSMGAALRAYNSGPNNVNTADLSDISKTGTGDATYVDKVMDFANTIATGKGTLPA</sequence>
<evidence type="ECO:0000313" key="5">
    <source>
        <dbReference type="Proteomes" id="UP001565243"/>
    </source>
</evidence>
<dbReference type="SUPFAM" id="SSF53955">
    <property type="entry name" value="Lysozyme-like"/>
    <property type="match status" value="1"/>
</dbReference>